<organism evidence="2 3">
    <name type="scientific">Caenorhabditis nigoni</name>
    <dbReference type="NCBI Taxonomy" id="1611254"/>
    <lineage>
        <taxon>Eukaryota</taxon>
        <taxon>Metazoa</taxon>
        <taxon>Ecdysozoa</taxon>
        <taxon>Nematoda</taxon>
        <taxon>Chromadorea</taxon>
        <taxon>Rhabditida</taxon>
        <taxon>Rhabditina</taxon>
        <taxon>Rhabditomorpha</taxon>
        <taxon>Rhabditoidea</taxon>
        <taxon>Rhabditidae</taxon>
        <taxon>Peloderinae</taxon>
        <taxon>Caenorhabditis</taxon>
    </lineage>
</organism>
<accession>A0A2G5T1Z7</accession>
<proteinExistence type="predicted"/>
<comment type="caution">
    <text evidence="2">The sequence shown here is derived from an EMBL/GenBank/DDBJ whole genome shotgun (WGS) entry which is preliminary data.</text>
</comment>
<gene>
    <name evidence="2" type="primary">Cnig_chr_X.g26086</name>
    <name evidence="2" type="ORF">B9Z55_026086</name>
</gene>
<name>A0A2G5T1Z7_9PELO</name>
<dbReference type="Proteomes" id="UP000230233">
    <property type="component" value="Chromosome X"/>
</dbReference>
<keyword evidence="1" id="KW-0175">Coiled coil</keyword>
<feature type="coiled-coil region" evidence="1">
    <location>
        <begin position="106"/>
        <end position="137"/>
    </location>
</feature>
<reference evidence="3" key="1">
    <citation type="submission" date="2017-10" db="EMBL/GenBank/DDBJ databases">
        <title>Rapid genome shrinkage in a self-fertile nematode reveals novel sperm competition proteins.</title>
        <authorList>
            <person name="Yin D."/>
            <person name="Schwarz E.M."/>
            <person name="Thomas C.G."/>
            <person name="Felde R.L."/>
            <person name="Korf I.F."/>
            <person name="Cutter A.D."/>
            <person name="Schartner C.M."/>
            <person name="Ralston E.J."/>
            <person name="Meyer B.J."/>
            <person name="Haag E.S."/>
        </authorList>
    </citation>
    <scope>NUCLEOTIDE SEQUENCE [LARGE SCALE GENOMIC DNA]</scope>
    <source>
        <strain evidence="3">JU1422</strain>
    </source>
</reference>
<evidence type="ECO:0000313" key="3">
    <source>
        <dbReference type="Proteomes" id="UP000230233"/>
    </source>
</evidence>
<dbReference type="EMBL" id="PDUG01000006">
    <property type="protein sequence ID" value="PIC21131.1"/>
    <property type="molecule type" value="Genomic_DNA"/>
</dbReference>
<keyword evidence="3" id="KW-1185">Reference proteome</keyword>
<protein>
    <submittedName>
        <fullName evidence="2">Uncharacterized protein</fullName>
    </submittedName>
</protein>
<dbReference type="AlphaFoldDB" id="A0A2G5T1Z7"/>
<evidence type="ECO:0000313" key="2">
    <source>
        <dbReference type="EMBL" id="PIC21131.1"/>
    </source>
</evidence>
<sequence>MSYYPPPASSYRYSDFPYNLPPYPPVPPIPGFPMDQGFQGYPPPFPPMNSFPGFPGHQIPEFGIQNPGFSNPEALQITQFVPSHPEFQCPENLHNPEIQEITEDVNSQKCRKCKSLKSEIQELKELSEQNLDNVRNALFEEANASSDFLSYLSSFKRYQKTVNC</sequence>
<evidence type="ECO:0000256" key="1">
    <source>
        <dbReference type="SAM" id="Coils"/>
    </source>
</evidence>